<feature type="domain" description="Glycoside hydrolase family 19 catalytic" evidence="1">
    <location>
        <begin position="66"/>
        <end position="167"/>
    </location>
</feature>
<accession>A0A2V0QIN2</accession>
<dbReference type="PANTHER" id="PTHR34408:SF1">
    <property type="entry name" value="GLYCOSYL HYDROLASE FAMILY 19 DOMAIN-CONTAINING PROTEIN HI_1415"/>
    <property type="match status" value="1"/>
</dbReference>
<organism evidence="2 3">
    <name type="scientific">Pseudomonas syringae pv. actinidiae</name>
    <dbReference type="NCBI Taxonomy" id="103796"/>
    <lineage>
        <taxon>Bacteria</taxon>
        <taxon>Pseudomonadati</taxon>
        <taxon>Pseudomonadota</taxon>
        <taxon>Gammaproteobacteria</taxon>
        <taxon>Pseudomonadales</taxon>
        <taxon>Pseudomonadaceae</taxon>
        <taxon>Pseudomonas</taxon>
        <taxon>Pseudomonas syringae</taxon>
    </lineage>
</organism>
<dbReference type="Gene3D" id="1.10.530.10">
    <property type="match status" value="1"/>
</dbReference>
<evidence type="ECO:0000313" key="3">
    <source>
        <dbReference type="Proteomes" id="UP000247480"/>
    </source>
</evidence>
<gene>
    <name evidence="2" type="ORF">KPSA1_02466</name>
</gene>
<evidence type="ECO:0000259" key="1">
    <source>
        <dbReference type="Pfam" id="PF00182"/>
    </source>
</evidence>
<name>A0A2V0QIN2_PSESF</name>
<dbReference type="Pfam" id="PF00182">
    <property type="entry name" value="Glyco_hydro_19"/>
    <property type="match status" value="1"/>
</dbReference>
<dbReference type="AlphaFoldDB" id="A0A2V0QIN2"/>
<reference evidence="2 3" key="1">
    <citation type="submission" date="2018-04" db="EMBL/GenBank/DDBJ databases">
        <title>Draft genome sequence of Pseudomonas syringae pv. actinidiae biovar 1 strains isolated from kiwifruit in Kagawa prefecture.</title>
        <authorList>
            <person name="Tabuchi M."/>
            <person name="Saito M."/>
            <person name="Fujiwara S."/>
            <person name="Sasa N."/>
            <person name="Akimitsu K."/>
            <person name="Gomi K."/>
            <person name="Konishi-Sugita S."/>
            <person name="Hamano K."/>
            <person name="Kataoka I."/>
        </authorList>
    </citation>
    <scope>NUCLEOTIDE SEQUENCE [LARGE SCALE GENOMIC DNA]</scope>
    <source>
        <strain evidence="2 3">MAFF212206</strain>
    </source>
</reference>
<dbReference type="InterPro" id="IPR052354">
    <property type="entry name" value="Cell_Wall_Dynamics_Protein"/>
</dbReference>
<dbReference type="Proteomes" id="UP000247480">
    <property type="component" value="Unassembled WGS sequence"/>
</dbReference>
<dbReference type="InterPro" id="IPR000726">
    <property type="entry name" value="Glyco_hydro_19_cat"/>
</dbReference>
<sequence>MTVSVIGRTHRCFASVAPSILFGENRMPITAQQLLQILPNAGQRAGVFAPVLNTAMSKYQIVTPLRIAAFIAQVGHESGQLRYVRELGGSAYLSKYDTGKLAERLGNTPEADGDGQLYRGRGLIQVTGRANYEECGEALGLDLINHPELLELPQHAAMSAAWFWHRAALNTLADKGDFLTITRRINGGTNGLADRQALYARALEVLA</sequence>
<evidence type="ECO:0000313" key="2">
    <source>
        <dbReference type="EMBL" id="GBH09072.1"/>
    </source>
</evidence>
<dbReference type="InterPro" id="IPR023346">
    <property type="entry name" value="Lysozyme-like_dom_sf"/>
</dbReference>
<dbReference type="PANTHER" id="PTHR34408">
    <property type="entry name" value="FAMILY PROTEIN, PUTATIVE-RELATED"/>
    <property type="match status" value="1"/>
</dbReference>
<proteinExistence type="predicted"/>
<dbReference type="GO" id="GO:0016998">
    <property type="term" value="P:cell wall macromolecule catabolic process"/>
    <property type="evidence" value="ECO:0007669"/>
    <property type="project" value="InterPro"/>
</dbReference>
<protein>
    <submittedName>
        <fullName evidence="2">Predicted chitinase</fullName>
    </submittedName>
</protein>
<dbReference type="GO" id="GO:0004568">
    <property type="term" value="F:chitinase activity"/>
    <property type="evidence" value="ECO:0007669"/>
    <property type="project" value="InterPro"/>
</dbReference>
<dbReference type="SUPFAM" id="SSF53955">
    <property type="entry name" value="Lysozyme-like"/>
    <property type="match status" value="1"/>
</dbReference>
<dbReference type="GO" id="GO:0006032">
    <property type="term" value="P:chitin catabolic process"/>
    <property type="evidence" value="ECO:0007669"/>
    <property type="project" value="InterPro"/>
</dbReference>
<dbReference type="EMBL" id="BGJZ01000110">
    <property type="protein sequence ID" value="GBH09072.1"/>
    <property type="molecule type" value="Genomic_DNA"/>
</dbReference>
<comment type="caution">
    <text evidence="2">The sequence shown here is derived from an EMBL/GenBank/DDBJ whole genome shotgun (WGS) entry which is preliminary data.</text>
</comment>